<dbReference type="Pfam" id="PF13649">
    <property type="entry name" value="Methyltransf_25"/>
    <property type="match status" value="1"/>
</dbReference>
<evidence type="ECO:0000313" key="5">
    <source>
        <dbReference type="EMBL" id="OIV36020.1"/>
    </source>
</evidence>
<evidence type="ECO:0000256" key="1">
    <source>
        <dbReference type="ARBA" id="ARBA00022603"/>
    </source>
</evidence>
<evidence type="ECO:0000256" key="3">
    <source>
        <dbReference type="SAM" id="MobiDB-lite"/>
    </source>
</evidence>
<name>A0A1J7C380_9ACTN</name>
<feature type="compositionally biased region" description="Acidic residues" evidence="3">
    <location>
        <begin position="177"/>
        <end position="186"/>
    </location>
</feature>
<dbReference type="GO" id="GO:0032259">
    <property type="term" value="P:methylation"/>
    <property type="evidence" value="ECO:0007669"/>
    <property type="project" value="UniProtKB-KW"/>
</dbReference>
<dbReference type="CDD" id="cd02440">
    <property type="entry name" value="AdoMet_MTases"/>
    <property type="match status" value="1"/>
</dbReference>
<dbReference type="STRING" id="1428644.BIV57_18540"/>
<organism evidence="5 6">
    <name type="scientific">Mangrovactinospora gilvigrisea</name>
    <dbReference type="NCBI Taxonomy" id="1428644"/>
    <lineage>
        <taxon>Bacteria</taxon>
        <taxon>Bacillati</taxon>
        <taxon>Actinomycetota</taxon>
        <taxon>Actinomycetes</taxon>
        <taxon>Kitasatosporales</taxon>
        <taxon>Streptomycetaceae</taxon>
        <taxon>Mangrovactinospora</taxon>
    </lineage>
</organism>
<dbReference type="Gene3D" id="3.40.50.150">
    <property type="entry name" value="Vaccinia Virus protein VP39"/>
    <property type="match status" value="1"/>
</dbReference>
<reference evidence="5 6" key="1">
    <citation type="submission" date="2016-10" db="EMBL/GenBank/DDBJ databases">
        <title>Genome sequence of Streptomyces gilvigriseus MUSC 26.</title>
        <authorList>
            <person name="Lee L.-H."/>
            <person name="Ser H.-L."/>
        </authorList>
    </citation>
    <scope>NUCLEOTIDE SEQUENCE [LARGE SCALE GENOMIC DNA]</scope>
    <source>
        <strain evidence="5 6">MUSC 26</strain>
    </source>
</reference>
<dbReference type="PANTHER" id="PTHR43861:SF1">
    <property type="entry name" value="TRANS-ACONITATE 2-METHYLTRANSFERASE"/>
    <property type="match status" value="1"/>
</dbReference>
<dbReference type="InterPro" id="IPR041698">
    <property type="entry name" value="Methyltransf_25"/>
</dbReference>
<feature type="region of interest" description="Disordered" evidence="3">
    <location>
        <begin position="174"/>
        <end position="199"/>
    </location>
</feature>
<accession>A0A1J7C380</accession>
<evidence type="ECO:0000313" key="6">
    <source>
        <dbReference type="Proteomes" id="UP000243342"/>
    </source>
</evidence>
<proteinExistence type="predicted"/>
<evidence type="ECO:0000256" key="2">
    <source>
        <dbReference type="ARBA" id="ARBA00022679"/>
    </source>
</evidence>
<dbReference type="PANTHER" id="PTHR43861">
    <property type="entry name" value="TRANS-ACONITATE 2-METHYLTRANSFERASE-RELATED"/>
    <property type="match status" value="1"/>
</dbReference>
<feature type="domain" description="Methyltransferase" evidence="4">
    <location>
        <begin position="50"/>
        <end position="145"/>
    </location>
</feature>
<dbReference type="GO" id="GO:0017000">
    <property type="term" value="P:antibiotic biosynthetic process"/>
    <property type="evidence" value="ECO:0007669"/>
    <property type="project" value="UniProtKB-ARBA"/>
</dbReference>
<keyword evidence="1" id="KW-0489">Methyltransferase</keyword>
<dbReference type="InterPro" id="IPR029063">
    <property type="entry name" value="SAM-dependent_MTases_sf"/>
</dbReference>
<gene>
    <name evidence="5" type="ORF">BIV57_18540</name>
</gene>
<dbReference type="GO" id="GO:0008168">
    <property type="term" value="F:methyltransferase activity"/>
    <property type="evidence" value="ECO:0007669"/>
    <property type="project" value="UniProtKB-KW"/>
</dbReference>
<dbReference type="OrthoDB" id="9777638at2"/>
<keyword evidence="6" id="KW-1185">Reference proteome</keyword>
<comment type="caution">
    <text evidence="5">The sequence shown here is derived from an EMBL/GenBank/DDBJ whole genome shotgun (WGS) entry which is preliminary data.</text>
</comment>
<dbReference type="EMBL" id="MLCF01000119">
    <property type="protein sequence ID" value="OIV36020.1"/>
    <property type="molecule type" value="Genomic_DNA"/>
</dbReference>
<protein>
    <recommendedName>
        <fullName evidence="4">Methyltransferase domain-containing protein</fullName>
    </recommendedName>
</protein>
<dbReference type="AlphaFoldDB" id="A0A1J7C380"/>
<keyword evidence="2" id="KW-0808">Transferase</keyword>
<dbReference type="Proteomes" id="UP000243342">
    <property type="component" value="Unassembled WGS sequence"/>
</dbReference>
<evidence type="ECO:0000259" key="4">
    <source>
        <dbReference type="Pfam" id="PF13649"/>
    </source>
</evidence>
<dbReference type="SUPFAM" id="SSF53335">
    <property type="entry name" value="S-adenosyl-L-methionine-dependent methyltransferases"/>
    <property type="match status" value="1"/>
</dbReference>
<feature type="non-terminal residue" evidence="5">
    <location>
        <position position="266"/>
    </location>
</feature>
<dbReference type="RefSeq" id="WP_071658024.1">
    <property type="nucleotide sequence ID" value="NZ_MLCF01000119.1"/>
</dbReference>
<sequence length="266" mass="28254">MTQPNQPQIEAWNGITGNHFVRHRERFEGMFRRLTPHLLRAADVRPDERVLDVGCGAGATTRALAAAAPRGGALGLDVSEPLLAEARRITAEQGPGNAGFALGDAQTYALPAGERDVVVSRFGVMFFADPAAAFGRLAAALRPGGRLAVLCWRTLAENAHFAVPYGAVRGLAPEGAQAEEDPEDREDGSPGPFSLADPDRVRGILAGAGFRDVELRPLDEPVRMAADLDDALDYLLDTPEAARLLAAAPDPTPLRAKATTLLRPAL</sequence>